<dbReference type="FunFam" id="3.20.20.450:FF:000001">
    <property type="entry name" value="Cyclic di-GMP phosphodiesterase yahA"/>
    <property type="match status" value="1"/>
</dbReference>
<proteinExistence type="predicted"/>
<dbReference type="PANTHER" id="PTHR44757">
    <property type="entry name" value="DIGUANYLATE CYCLASE DGCP"/>
    <property type="match status" value="1"/>
</dbReference>
<dbReference type="PANTHER" id="PTHR44757:SF2">
    <property type="entry name" value="BIOFILM ARCHITECTURE MAINTENANCE PROTEIN MBAA"/>
    <property type="match status" value="1"/>
</dbReference>
<comment type="caution">
    <text evidence="3">The sequence shown here is derived from an EMBL/GenBank/DDBJ whole genome shotgun (WGS) entry which is preliminary data.</text>
</comment>
<name>A0A318T8M4_9BRAD</name>
<dbReference type="SUPFAM" id="SSF55073">
    <property type="entry name" value="Nucleotide cyclase"/>
    <property type="match status" value="1"/>
</dbReference>
<dbReference type="SMART" id="SM00267">
    <property type="entry name" value="GGDEF"/>
    <property type="match status" value="1"/>
</dbReference>
<dbReference type="InterPro" id="IPR029787">
    <property type="entry name" value="Nucleotide_cyclase"/>
</dbReference>
<dbReference type="InterPro" id="IPR035919">
    <property type="entry name" value="EAL_sf"/>
</dbReference>
<dbReference type="InterPro" id="IPR052155">
    <property type="entry name" value="Biofilm_reg_signaling"/>
</dbReference>
<dbReference type="Proteomes" id="UP000248148">
    <property type="component" value="Unassembled WGS sequence"/>
</dbReference>
<evidence type="ECO:0000313" key="4">
    <source>
        <dbReference type="Proteomes" id="UP000248148"/>
    </source>
</evidence>
<dbReference type="InterPro" id="IPR001633">
    <property type="entry name" value="EAL_dom"/>
</dbReference>
<feature type="domain" description="GGDEF" evidence="2">
    <location>
        <begin position="157"/>
        <end position="290"/>
    </location>
</feature>
<dbReference type="PROSITE" id="PS50887">
    <property type="entry name" value="GGDEF"/>
    <property type="match status" value="1"/>
</dbReference>
<dbReference type="InterPro" id="IPR043128">
    <property type="entry name" value="Rev_trsase/Diguanyl_cyclase"/>
</dbReference>
<evidence type="ECO:0000259" key="1">
    <source>
        <dbReference type="PROSITE" id="PS50883"/>
    </source>
</evidence>
<feature type="domain" description="EAL" evidence="1">
    <location>
        <begin position="299"/>
        <end position="549"/>
    </location>
</feature>
<dbReference type="SMART" id="SM00052">
    <property type="entry name" value="EAL"/>
    <property type="match status" value="1"/>
</dbReference>
<dbReference type="Pfam" id="PF00563">
    <property type="entry name" value="EAL"/>
    <property type="match status" value="1"/>
</dbReference>
<dbReference type="AlphaFoldDB" id="A0A318T8M4"/>
<dbReference type="PROSITE" id="PS50883">
    <property type="entry name" value="EAL"/>
    <property type="match status" value="1"/>
</dbReference>
<evidence type="ECO:0000313" key="3">
    <source>
        <dbReference type="EMBL" id="PYF01472.1"/>
    </source>
</evidence>
<dbReference type="Gene3D" id="3.20.20.450">
    <property type="entry name" value="EAL domain"/>
    <property type="match status" value="1"/>
</dbReference>
<dbReference type="InterPro" id="IPR000160">
    <property type="entry name" value="GGDEF_dom"/>
</dbReference>
<dbReference type="SUPFAM" id="SSF141868">
    <property type="entry name" value="EAL domain-like"/>
    <property type="match status" value="1"/>
</dbReference>
<dbReference type="EMBL" id="QJTI01000021">
    <property type="protein sequence ID" value="PYF01472.1"/>
    <property type="molecule type" value="Genomic_DNA"/>
</dbReference>
<keyword evidence="4" id="KW-1185">Reference proteome</keyword>
<organism evidence="3 4">
    <name type="scientific">Rhodopseudomonas faecalis</name>
    <dbReference type="NCBI Taxonomy" id="99655"/>
    <lineage>
        <taxon>Bacteria</taxon>
        <taxon>Pseudomonadati</taxon>
        <taxon>Pseudomonadota</taxon>
        <taxon>Alphaproteobacteria</taxon>
        <taxon>Hyphomicrobiales</taxon>
        <taxon>Nitrobacteraceae</taxon>
        <taxon>Rhodopseudomonas</taxon>
    </lineage>
</organism>
<reference evidence="3 4" key="1">
    <citation type="submission" date="2018-06" db="EMBL/GenBank/DDBJ databases">
        <title>Genomic Encyclopedia of Archaeal and Bacterial Type Strains, Phase II (KMG-II): from individual species to whole genera.</title>
        <authorList>
            <person name="Goeker M."/>
        </authorList>
    </citation>
    <scope>NUCLEOTIDE SEQUENCE [LARGE SCALE GENOMIC DNA]</scope>
    <source>
        <strain evidence="3 4">JCM 11668</strain>
    </source>
</reference>
<gene>
    <name evidence="3" type="ORF">BJ122_12142</name>
</gene>
<dbReference type="Gene3D" id="3.30.70.270">
    <property type="match status" value="1"/>
</dbReference>
<accession>A0A318T8M4</accession>
<dbReference type="CDD" id="cd01948">
    <property type="entry name" value="EAL"/>
    <property type="match status" value="1"/>
</dbReference>
<sequence>MAPRTAPAETMRYPHELPPQRRQAVADLALDTFLEMGRAAAIVGTHGELRLVNDAFTELFGGVDGLTARLAKINADVAASGGRLIHEVTLPDGRTVGLEVTPLEQGCLITGFDISRRQQRRAREAQLARTDDLTQLGNRLLFQEQLAERLAEPGHAYPPALLTIDLGRFKALNETLGRKTGDALLRLVAKRICSALADHDVIARLEGDKFAVLQLGQPQPQGSAALAARLIDLLGRAYLVDGQLINISACAGIVVVTPDMIDVEQVMSSADLALSRAKSDGQGSYRFFEAAMDEKMRSCRKLEIDLRRALSLREFSLVYQPQVSLHTSAVSGFEALLRWQCPTRGAVSPLDFIPLAEQTGVITSIGEWVLRTACREAASWPNDHSIAVNVSGVQFAHPNLVKVVMSALAESGLAPQRLELEITESVMLDDQGQSLTVLNNLRSLGVRMALDDFGTGYSSLGYLRRFSFDKIKIDQSFVRGTAHDPAGQAIVRAISSLGQSLGMKTVAEGVETREQFDRVVADGCTDVQGYLISRPLPAGQIASFLDDGIPQL</sequence>
<dbReference type="NCBIfam" id="TIGR00254">
    <property type="entry name" value="GGDEF"/>
    <property type="match status" value="1"/>
</dbReference>
<evidence type="ECO:0000259" key="2">
    <source>
        <dbReference type="PROSITE" id="PS50887"/>
    </source>
</evidence>
<protein>
    <submittedName>
        <fullName evidence="3">Diguanylate cyclase/phosphodiesterase</fullName>
    </submittedName>
</protein>
<dbReference type="Pfam" id="PF00990">
    <property type="entry name" value="GGDEF"/>
    <property type="match status" value="1"/>
</dbReference>
<dbReference type="CDD" id="cd01949">
    <property type="entry name" value="GGDEF"/>
    <property type="match status" value="1"/>
</dbReference>